<dbReference type="PANTHER" id="PTHR37423:SF2">
    <property type="entry name" value="MEMBRANE-BOUND LYTIC MUREIN TRANSGLYCOSYLASE C"/>
    <property type="match status" value="1"/>
</dbReference>
<evidence type="ECO:0000259" key="1">
    <source>
        <dbReference type="Pfam" id="PF01464"/>
    </source>
</evidence>
<organism evidence="2 3">
    <name type="scientific">Candidatus Gottesmanbacteria bacterium RBG_16_43_7</name>
    <dbReference type="NCBI Taxonomy" id="1798373"/>
    <lineage>
        <taxon>Bacteria</taxon>
        <taxon>Candidatus Gottesmaniibacteriota</taxon>
    </lineage>
</organism>
<proteinExistence type="predicted"/>
<comment type="caution">
    <text evidence="2">The sequence shown here is derived from an EMBL/GenBank/DDBJ whole genome shotgun (WGS) entry which is preliminary data.</text>
</comment>
<dbReference type="EMBL" id="MFJC01000050">
    <property type="protein sequence ID" value="OGG08719.1"/>
    <property type="molecule type" value="Genomic_DNA"/>
</dbReference>
<dbReference type="PANTHER" id="PTHR37423">
    <property type="entry name" value="SOLUBLE LYTIC MUREIN TRANSGLYCOSYLASE-RELATED"/>
    <property type="match status" value="1"/>
</dbReference>
<dbReference type="CDD" id="cd00254">
    <property type="entry name" value="LT-like"/>
    <property type="match status" value="1"/>
</dbReference>
<dbReference type="Pfam" id="PF01464">
    <property type="entry name" value="SLT"/>
    <property type="match status" value="1"/>
</dbReference>
<dbReference type="STRING" id="1798373.A2154_01290"/>
<reference evidence="2 3" key="1">
    <citation type="journal article" date="2016" name="Nat. Commun.">
        <title>Thousands of microbial genomes shed light on interconnected biogeochemical processes in an aquifer system.</title>
        <authorList>
            <person name="Anantharaman K."/>
            <person name="Brown C.T."/>
            <person name="Hug L.A."/>
            <person name="Sharon I."/>
            <person name="Castelle C.J."/>
            <person name="Probst A.J."/>
            <person name="Thomas B.C."/>
            <person name="Singh A."/>
            <person name="Wilkins M.J."/>
            <person name="Karaoz U."/>
            <person name="Brodie E.L."/>
            <person name="Williams K.H."/>
            <person name="Hubbard S.S."/>
            <person name="Banfield J.F."/>
        </authorList>
    </citation>
    <scope>NUCLEOTIDE SEQUENCE [LARGE SCALE GENOMIC DNA]</scope>
</reference>
<feature type="domain" description="Transglycosylase SLT" evidence="1">
    <location>
        <begin position="529"/>
        <end position="636"/>
    </location>
</feature>
<protein>
    <recommendedName>
        <fullName evidence="1">Transglycosylase SLT domain-containing protein</fullName>
    </recommendedName>
</protein>
<evidence type="ECO:0000313" key="3">
    <source>
        <dbReference type="Proteomes" id="UP000176854"/>
    </source>
</evidence>
<dbReference type="SUPFAM" id="SSF53955">
    <property type="entry name" value="Lysozyme-like"/>
    <property type="match status" value="1"/>
</dbReference>
<dbReference type="Gene3D" id="1.10.530.10">
    <property type="match status" value="1"/>
</dbReference>
<name>A0A1F5Z8B9_9BACT</name>
<dbReference type="Proteomes" id="UP000176854">
    <property type="component" value="Unassembled WGS sequence"/>
</dbReference>
<accession>A0A1F5Z8B9</accession>
<gene>
    <name evidence="2" type="ORF">A2154_01290</name>
</gene>
<dbReference type="AlphaFoldDB" id="A0A1F5Z8B9"/>
<dbReference type="InterPro" id="IPR023346">
    <property type="entry name" value="Lysozyme-like_dom_sf"/>
</dbReference>
<evidence type="ECO:0000313" key="2">
    <source>
        <dbReference type="EMBL" id="OGG08719.1"/>
    </source>
</evidence>
<dbReference type="InterPro" id="IPR008258">
    <property type="entry name" value="Transglycosylase_SLT_dom_1"/>
</dbReference>
<sequence length="658" mass="74732">MINPELSELNLASDRLAELYYSGHPLAIWAQSRPDLNIRTFENRRQFTPDNDVFIIESVPHKSRDDNPLYFYFNYADNQLLVLFQINVPEADKKSVVNSDIRSVRQIWKSNLRRDIAEYPITQYLDFHLGKLTEPFNLPIKNKVWIGGAFKIKQLKNYLRVRKSIESVNEAVAYLADWSVANKQEIALKTQLLFRRTSQLENQKNKLTEKKHISGGTPRLHSNSQRRKEIKPLDYNPGRRKFVLFGLSVFGASVYLYKTKSLGRIDTILKKVEATGDNPDSIVLNITPVSQRDEPIEYQTVLGYNPSVLDANGNLVWSLARQGCLLETLLAYRIALGHNQDTAVSLNEILKANGGYDAGTGLYRWEQGGKALGFTGLERSADYSNKPVDADGLIFCQNRLAQHKPVITRVDFNTATARPDTHFVLTFGYQLDQNNQKIYLVMDPWDGTLNSIPENFFTRYACQFYAYDQEIPANESEIPPKQIDIGGLISILFNISEDIDQIKTNDQADNDFTADLSKYPDKVQKWGKLINHYANKHNLPPALIAALIWQESGGNPTAYSRSGAVGLMQVMPRDGIAAQFMCQNGPCFADRPSIQELQDPEFNISYGTKMLAGLFQRYKNRGLPDDEALREALKSYGPMNVGYYYADKVLALWTQYGN</sequence>